<evidence type="ECO:0000256" key="15">
    <source>
        <dbReference type="ARBA" id="ARBA00033270"/>
    </source>
</evidence>
<keyword evidence="12" id="KW-0131">Cell cycle</keyword>
<evidence type="ECO:0000256" key="6">
    <source>
        <dbReference type="ARBA" id="ARBA00022679"/>
    </source>
</evidence>
<proteinExistence type="inferred from homology"/>
<feature type="transmembrane region" description="Helical" evidence="23">
    <location>
        <begin position="192"/>
        <end position="221"/>
    </location>
</feature>
<evidence type="ECO:0000256" key="3">
    <source>
        <dbReference type="ARBA" id="ARBA00022475"/>
    </source>
</evidence>
<feature type="transmembrane region" description="Helical" evidence="23">
    <location>
        <begin position="323"/>
        <end position="346"/>
    </location>
</feature>
<evidence type="ECO:0000256" key="23">
    <source>
        <dbReference type="SAM" id="Phobius"/>
    </source>
</evidence>
<dbReference type="InterPro" id="IPR013437">
    <property type="entry name" value="FtsW"/>
</dbReference>
<feature type="transmembrane region" description="Helical" evidence="23">
    <location>
        <begin position="160"/>
        <end position="180"/>
    </location>
</feature>
<dbReference type="InterPro" id="IPR001182">
    <property type="entry name" value="FtsW/RodA"/>
</dbReference>
<feature type="region of interest" description="Disordered" evidence="22">
    <location>
        <begin position="387"/>
        <end position="416"/>
    </location>
</feature>
<dbReference type="PANTHER" id="PTHR30474">
    <property type="entry name" value="CELL CYCLE PROTEIN"/>
    <property type="match status" value="1"/>
</dbReference>
<keyword evidence="6" id="KW-0808">Transferase</keyword>
<evidence type="ECO:0000256" key="2">
    <source>
        <dbReference type="ARBA" id="ARBA00004752"/>
    </source>
</evidence>
<evidence type="ECO:0000256" key="7">
    <source>
        <dbReference type="ARBA" id="ARBA00022692"/>
    </source>
</evidence>
<dbReference type="GO" id="GO:0051301">
    <property type="term" value="P:cell division"/>
    <property type="evidence" value="ECO:0007669"/>
    <property type="project" value="UniProtKB-KW"/>
</dbReference>
<feature type="transmembrane region" description="Helical" evidence="23">
    <location>
        <begin position="100"/>
        <end position="121"/>
    </location>
</feature>
<dbReference type="GO" id="GO:0005886">
    <property type="term" value="C:plasma membrane"/>
    <property type="evidence" value="ECO:0007669"/>
    <property type="project" value="UniProtKB-SubCell"/>
</dbReference>
<keyword evidence="7 23" id="KW-0812">Transmembrane</keyword>
<evidence type="ECO:0000256" key="16">
    <source>
        <dbReference type="ARBA" id="ARBA00038053"/>
    </source>
</evidence>
<feature type="transmembrane region" description="Helical" evidence="23">
    <location>
        <begin position="37"/>
        <end position="55"/>
    </location>
</feature>
<name>A0A8J7PC54_9BACT</name>
<dbReference type="GO" id="GO:0009252">
    <property type="term" value="P:peptidoglycan biosynthetic process"/>
    <property type="evidence" value="ECO:0007669"/>
    <property type="project" value="UniProtKB-KW"/>
</dbReference>
<evidence type="ECO:0000256" key="22">
    <source>
        <dbReference type="SAM" id="MobiDB-lite"/>
    </source>
</evidence>
<evidence type="ECO:0000256" key="9">
    <source>
        <dbReference type="ARBA" id="ARBA00022984"/>
    </source>
</evidence>
<comment type="catalytic activity">
    <reaction evidence="20">
        <text>[GlcNAc-(1-&gt;4)-Mur2Ac(oyl-L-Ala-gamma-D-Glu-L-Lys-D-Ala-D-Ala)](n)-di-trans,octa-cis-undecaprenyl diphosphate + beta-D-GlcNAc-(1-&gt;4)-Mur2Ac(oyl-L-Ala-gamma-D-Glu-L-Lys-D-Ala-D-Ala)-di-trans,octa-cis-undecaprenyl diphosphate = [GlcNAc-(1-&gt;4)-Mur2Ac(oyl-L-Ala-gamma-D-Glu-L-Lys-D-Ala-D-Ala)](n+1)-di-trans,octa-cis-undecaprenyl diphosphate + di-trans,octa-cis-undecaprenyl diphosphate + H(+)</text>
        <dbReference type="Rhea" id="RHEA:23708"/>
        <dbReference type="Rhea" id="RHEA-COMP:9602"/>
        <dbReference type="Rhea" id="RHEA-COMP:9603"/>
        <dbReference type="ChEBI" id="CHEBI:15378"/>
        <dbReference type="ChEBI" id="CHEBI:58405"/>
        <dbReference type="ChEBI" id="CHEBI:60033"/>
        <dbReference type="ChEBI" id="CHEBI:78435"/>
        <dbReference type="EC" id="2.4.99.28"/>
    </reaction>
</comment>
<keyword evidence="9" id="KW-0573">Peptidoglycan synthesis</keyword>
<protein>
    <recommendedName>
        <fullName evidence="17">Probable peptidoglycan glycosyltransferase FtsW</fullName>
        <ecNumber evidence="19">2.4.99.28</ecNumber>
    </recommendedName>
    <alternativeName>
        <fullName evidence="18">Cell division protein FtsW</fullName>
    </alternativeName>
    <alternativeName>
        <fullName evidence="15">Cell wall polymerase</fullName>
    </alternativeName>
    <alternativeName>
        <fullName evidence="14">Peptidoglycan polymerase</fullName>
    </alternativeName>
</protein>
<evidence type="ECO:0000256" key="12">
    <source>
        <dbReference type="ARBA" id="ARBA00023306"/>
    </source>
</evidence>
<accession>A0A8J7PC54</accession>
<feature type="transmembrane region" description="Helical" evidence="23">
    <location>
        <begin position="285"/>
        <end position="311"/>
    </location>
</feature>
<evidence type="ECO:0000256" key="20">
    <source>
        <dbReference type="ARBA" id="ARBA00049902"/>
    </source>
</evidence>
<keyword evidence="5" id="KW-0328">Glycosyltransferase</keyword>
<comment type="caution">
    <text evidence="24">The sequence shown here is derived from an EMBL/GenBank/DDBJ whole genome shotgun (WGS) entry which is preliminary data.</text>
</comment>
<feature type="region of interest" description="Disordered" evidence="22">
    <location>
        <begin position="1"/>
        <end position="28"/>
    </location>
</feature>
<feature type="transmembrane region" description="Helical" evidence="23">
    <location>
        <begin position="358"/>
        <end position="379"/>
    </location>
</feature>
<dbReference type="GO" id="GO:0008360">
    <property type="term" value="P:regulation of cell shape"/>
    <property type="evidence" value="ECO:0007669"/>
    <property type="project" value="UniProtKB-KW"/>
</dbReference>
<evidence type="ECO:0000256" key="14">
    <source>
        <dbReference type="ARBA" id="ARBA00032370"/>
    </source>
</evidence>
<keyword evidence="13" id="KW-0961">Cell wall biogenesis/degradation</keyword>
<evidence type="ECO:0000313" key="24">
    <source>
        <dbReference type="EMBL" id="MBN8662002.1"/>
    </source>
</evidence>
<dbReference type="EMBL" id="JAFLCK010000029">
    <property type="protein sequence ID" value="MBN8662002.1"/>
    <property type="molecule type" value="Genomic_DNA"/>
</dbReference>
<evidence type="ECO:0000256" key="11">
    <source>
        <dbReference type="ARBA" id="ARBA00023136"/>
    </source>
</evidence>
<evidence type="ECO:0000256" key="17">
    <source>
        <dbReference type="ARBA" id="ARBA00041185"/>
    </source>
</evidence>
<evidence type="ECO:0000256" key="21">
    <source>
        <dbReference type="ARBA" id="ARBA00049966"/>
    </source>
</evidence>
<keyword evidence="10 23" id="KW-1133">Transmembrane helix</keyword>
<keyword evidence="3" id="KW-1003">Cell membrane</keyword>
<keyword evidence="4" id="KW-0132">Cell division</keyword>
<comment type="similarity">
    <text evidence="16">Belongs to the SEDS family. FtsW subfamily.</text>
</comment>
<dbReference type="EC" id="2.4.99.28" evidence="19"/>
<dbReference type="GO" id="GO:0015648">
    <property type="term" value="F:lipid-linked peptidoglycan transporter activity"/>
    <property type="evidence" value="ECO:0007669"/>
    <property type="project" value="TreeGrafter"/>
</dbReference>
<dbReference type="GO" id="GO:0071555">
    <property type="term" value="P:cell wall organization"/>
    <property type="evidence" value="ECO:0007669"/>
    <property type="project" value="UniProtKB-KW"/>
</dbReference>
<evidence type="ECO:0000256" key="10">
    <source>
        <dbReference type="ARBA" id="ARBA00022989"/>
    </source>
</evidence>
<dbReference type="Pfam" id="PF01098">
    <property type="entry name" value="FTSW_RODA_SPOVE"/>
    <property type="match status" value="1"/>
</dbReference>
<comment type="subcellular location">
    <subcellularLocation>
        <location evidence="1">Cell membrane</location>
        <topology evidence="1">Multi-pass membrane protein</topology>
    </subcellularLocation>
</comment>
<feature type="compositionally biased region" description="Acidic residues" evidence="22">
    <location>
        <begin position="389"/>
        <end position="402"/>
    </location>
</feature>
<evidence type="ECO:0000256" key="1">
    <source>
        <dbReference type="ARBA" id="ARBA00004651"/>
    </source>
</evidence>
<evidence type="ECO:0000256" key="13">
    <source>
        <dbReference type="ARBA" id="ARBA00023316"/>
    </source>
</evidence>
<evidence type="ECO:0000256" key="19">
    <source>
        <dbReference type="ARBA" id="ARBA00044770"/>
    </source>
</evidence>
<evidence type="ECO:0000256" key="8">
    <source>
        <dbReference type="ARBA" id="ARBA00022960"/>
    </source>
</evidence>
<comment type="pathway">
    <text evidence="2">Cell wall biogenesis; peptidoglycan biosynthesis.</text>
</comment>
<reference evidence="24" key="1">
    <citation type="submission" date="2021-02" db="EMBL/GenBank/DDBJ databases">
        <title>Genome-Resolved Metagenomics of a Microbial Community Performing Photosynthetic Biological Nutrient Removal.</title>
        <authorList>
            <person name="Mcdaniel E.A."/>
        </authorList>
    </citation>
    <scope>NUCLEOTIDE SEQUENCE</scope>
    <source>
        <strain evidence="24">UWPOB_OBS1</strain>
    </source>
</reference>
<dbReference type="Proteomes" id="UP000664277">
    <property type="component" value="Unassembled WGS sequence"/>
</dbReference>
<gene>
    <name evidence="24" type="primary">ftsW</name>
    <name evidence="24" type="ORF">J0M35_16660</name>
</gene>
<keyword evidence="11 23" id="KW-0472">Membrane</keyword>
<evidence type="ECO:0000256" key="18">
    <source>
        <dbReference type="ARBA" id="ARBA00041418"/>
    </source>
</evidence>
<dbReference type="GO" id="GO:0032153">
    <property type="term" value="C:cell division site"/>
    <property type="evidence" value="ECO:0007669"/>
    <property type="project" value="TreeGrafter"/>
</dbReference>
<dbReference type="GO" id="GO:0008955">
    <property type="term" value="F:peptidoglycan glycosyltransferase activity"/>
    <property type="evidence" value="ECO:0007669"/>
    <property type="project" value="UniProtKB-EC"/>
</dbReference>
<evidence type="ECO:0000313" key="25">
    <source>
        <dbReference type="Proteomes" id="UP000664277"/>
    </source>
</evidence>
<dbReference type="NCBIfam" id="TIGR02614">
    <property type="entry name" value="ftsW"/>
    <property type="match status" value="1"/>
</dbReference>
<dbReference type="AlphaFoldDB" id="A0A8J7PC54"/>
<evidence type="ECO:0000256" key="4">
    <source>
        <dbReference type="ARBA" id="ARBA00022618"/>
    </source>
</evidence>
<dbReference type="PANTHER" id="PTHR30474:SF2">
    <property type="entry name" value="PEPTIDOGLYCAN GLYCOSYLTRANSFERASE FTSW-RELATED"/>
    <property type="match status" value="1"/>
</dbReference>
<evidence type="ECO:0000256" key="5">
    <source>
        <dbReference type="ARBA" id="ARBA00022676"/>
    </source>
</evidence>
<keyword evidence="8" id="KW-0133">Cell shape</keyword>
<feature type="transmembrane region" description="Helical" evidence="23">
    <location>
        <begin position="75"/>
        <end position="93"/>
    </location>
</feature>
<comment type="function">
    <text evidence="21">Peptidoglycan polymerase that is essential for cell division.</text>
</comment>
<sequence length="416" mass="45494">MPGPNDLSMRRRRRSGRGSQPEQPEAKEFRGGIDRTLAGITLSLCGFGLMAVYSASAPEAQHFYQDSTELLRKQTIAFVIGLFAMFTVSRYDYRRLKKFAWPIAILSLAMLGLTLIPSLSITTMGSSRWLKIGPLQFQPSEMCKIATIILLSSGLSKYFWWHRQVFCRIAVVLIMAAIVVKQPDLGTASMIMASLLALIYASGVNSFLIFASLAGGGTFIWHHIQKTPYQMARIETWLNPYLHPQKEGWNIIQAQYAIGSGGLWGLGFGSSLQKLNYLPVQHADFIFAVIAEEFGLVGCSMLIGLFAAFGVYGFRAALAARTLFGRFLAIGITSAVCTQAIVNMMVTTGLLPVTGITLPFISFGGTSLVITMSMVGVLLSVSRDRGTIQDEDEEEDGDEDGDNSQKSGQGPTLVRL</sequence>
<organism evidence="24 25">
    <name type="scientific">Candidatus Obscuribacter phosphatis</name>
    <dbReference type="NCBI Taxonomy" id="1906157"/>
    <lineage>
        <taxon>Bacteria</taxon>
        <taxon>Bacillati</taxon>
        <taxon>Candidatus Melainabacteria</taxon>
        <taxon>Candidatus Obscuribacterales</taxon>
        <taxon>Candidatus Obscuribacteraceae</taxon>
        <taxon>Candidatus Obscuribacter</taxon>
    </lineage>
</organism>